<evidence type="ECO:0000313" key="2">
    <source>
        <dbReference type="Proteomes" id="UP000460561"/>
    </source>
</evidence>
<sequence>MSSVFITNARISGADIVFEKGFILSAWVHLDFDHSGQGFGGFALGGSPFDKVAMVASHHEQPNLAADFIGGVMVVAGVNKWSDLKDKIVRVRKTDEWAAVDAIGHPVKDIWYNPNERFAQLKNEREA</sequence>
<dbReference type="RefSeq" id="WP_160738038.1">
    <property type="nucleotide sequence ID" value="NZ_WTYQ01000001.1"/>
</dbReference>
<dbReference type="OrthoDB" id="3035180at2"/>
<accession>A0A845A6F5</accession>
<name>A0A845A6F5_9SPHN</name>
<dbReference type="EMBL" id="WTYQ01000001">
    <property type="protein sequence ID" value="MXP24843.1"/>
    <property type="molecule type" value="Genomic_DNA"/>
</dbReference>
<reference evidence="1 2" key="1">
    <citation type="submission" date="2019-12" db="EMBL/GenBank/DDBJ databases">
        <title>Genomic-based taxomic classification of the family Erythrobacteraceae.</title>
        <authorList>
            <person name="Xu L."/>
        </authorList>
    </citation>
    <scope>NUCLEOTIDE SEQUENCE [LARGE SCALE GENOMIC DNA]</scope>
    <source>
        <strain evidence="1 2">DSM 18604</strain>
    </source>
</reference>
<organism evidence="1 2">
    <name type="scientific">Altericroceibacterium indicum</name>
    <dbReference type="NCBI Taxonomy" id="374177"/>
    <lineage>
        <taxon>Bacteria</taxon>
        <taxon>Pseudomonadati</taxon>
        <taxon>Pseudomonadota</taxon>
        <taxon>Alphaproteobacteria</taxon>
        <taxon>Sphingomonadales</taxon>
        <taxon>Erythrobacteraceae</taxon>
        <taxon>Altericroceibacterium</taxon>
    </lineage>
</organism>
<keyword evidence="2" id="KW-1185">Reference proteome</keyword>
<dbReference type="AlphaFoldDB" id="A0A845A6F5"/>
<evidence type="ECO:0000313" key="1">
    <source>
        <dbReference type="EMBL" id="MXP24843.1"/>
    </source>
</evidence>
<comment type="caution">
    <text evidence="1">The sequence shown here is derived from an EMBL/GenBank/DDBJ whole genome shotgun (WGS) entry which is preliminary data.</text>
</comment>
<protein>
    <submittedName>
        <fullName evidence="1">Uncharacterized protein</fullName>
    </submittedName>
</protein>
<gene>
    <name evidence="1" type="ORF">GRI39_02120</name>
</gene>
<proteinExistence type="predicted"/>
<dbReference type="Proteomes" id="UP000460561">
    <property type="component" value="Unassembled WGS sequence"/>
</dbReference>